<dbReference type="PANTHER" id="PTHR23517">
    <property type="entry name" value="RESISTANCE PROTEIN MDTM, PUTATIVE-RELATED-RELATED"/>
    <property type="match status" value="1"/>
</dbReference>
<evidence type="ECO:0000256" key="5">
    <source>
        <dbReference type="ARBA" id="ARBA00022989"/>
    </source>
</evidence>
<accession>A0ABN9TQX7</accession>
<feature type="domain" description="Major facilitator superfamily (MFS) profile" evidence="8">
    <location>
        <begin position="10"/>
        <end position="225"/>
    </location>
</feature>
<feature type="transmembrane region" description="Helical" evidence="7">
    <location>
        <begin position="165"/>
        <end position="185"/>
    </location>
</feature>
<evidence type="ECO:0000256" key="6">
    <source>
        <dbReference type="ARBA" id="ARBA00023136"/>
    </source>
</evidence>
<organism evidence="9 10">
    <name type="scientific">Prorocentrum cordatum</name>
    <dbReference type="NCBI Taxonomy" id="2364126"/>
    <lineage>
        <taxon>Eukaryota</taxon>
        <taxon>Sar</taxon>
        <taxon>Alveolata</taxon>
        <taxon>Dinophyceae</taxon>
        <taxon>Prorocentrales</taxon>
        <taxon>Prorocentraceae</taxon>
        <taxon>Prorocentrum</taxon>
    </lineage>
</organism>
<dbReference type="InterPro" id="IPR036259">
    <property type="entry name" value="MFS_trans_sf"/>
</dbReference>
<feature type="transmembrane region" description="Helical" evidence="7">
    <location>
        <begin position="12"/>
        <end position="35"/>
    </location>
</feature>
<gene>
    <name evidence="9" type="ORF">PCOR1329_LOCUS40790</name>
</gene>
<evidence type="ECO:0000313" key="10">
    <source>
        <dbReference type="Proteomes" id="UP001189429"/>
    </source>
</evidence>
<evidence type="ECO:0000256" key="4">
    <source>
        <dbReference type="ARBA" id="ARBA00022692"/>
    </source>
</evidence>
<comment type="caution">
    <text evidence="9">The sequence shown here is derived from an EMBL/GenBank/DDBJ whole genome shotgun (WGS) entry which is preliminary data.</text>
</comment>
<evidence type="ECO:0000259" key="8">
    <source>
        <dbReference type="PROSITE" id="PS50850"/>
    </source>
</evidence>
<dbReference type="EMBL" id="CAUYUJ010014916">
    <property type="protein sequence ID" value="CAK0847622.1"/>
    <property type="molecule type" value="Genomic_DNA"/>
</dbReference>
<feature type="transmembrane region" description="Helical" evidence="7">
    <location>
        <begin position="76"/>
        <end position="95"/>
    </location>
</feature>
<dbReference type="Pfam" id="PF07690">
    <property type="entry name" value="MFS_1"/>
    <property type="match status" value="1"/>
</dbReference>
<dbReference type="Proteomes" id="UP001189429">
    <property type="component" value="Unassembled WGS sequence"/>
</dbReference>
<reference evidence="9" key="1">
    <citation type="submission" date="2023-10" db="EMBL/GenBank/DDBJ databases">
        <authorList>
            <person name="Chen Y."/>
            <person name="Shah S."/>
            <person name="Dougan E. K."/>
            <person name="Thang M."/>
            <person name="Chan C."/>
        </authorList>
    </citation>
    <scope>NUCLEOTIDE SEQUENCE [LARGE SCALE GENOMIC DNA]</scope>
</reference>
<keyword evidence="5 7" id="KW-1133">Transmembrane helix</keyword>
<proteinExistence type="predicted"/>
<dbReference type="Gene3D" id="1.20.1250.20">
    <property type="entry name" value="MFS general substrate transporter like domains"/>
    <property type="match status" value="1"/>
</dbReference>
<evidence type="ECO:0000256" key="2">
    <source>
        <dbReference type="ARBA" id="ARBA00022448"/>
    </source>
</evidence>
<dbReference type="PROSITE" id="PS50850">
    <property type="entry name" value="MFS"/>
    <property type="match status" value="1"/>
</dbReference>
<keyword evidence="2" id="KW-0813">Transport</keyword>
<protein>
    <recommendedName>
        <fullName evidence="8">Major facilitator superfamily (MFS) profile domain-containing protein</fullName>
    </recommendedName>
</protein>
<dbReference type="PANTHER" id="PTHR23517:SF3">
    <property type="entry name" value="INTEGRAL MEMBRANE TRANSPORT PROTEIN"/>
    <property type="match status" value="1"/>
</dbReference>
<name>A0ABN9TQX7_9DINO</name>
<comment type="subcellular location">
    <subcellularLocation>
        <location evidence="1">Cell membrane</location>
        <topology evidence="1">Multi-pass membrane protein</topology>
    </subcellularLocation>
</comment>
<keyword evidence="3" id="KW-1003">Cell membrane</keyword>
<dbReference type="InterPro" id="IPR011701">
    <property type="entry name" value="MFS"/>
</dbReference>
<evidence type="ECO:0000313" key="9">
    <source>
        <dbReference type="EMBL" id="CAK0847622.1"/>
    </source>
</evidence>
<keyword evidence="10" id="KW-1185">Reference proteome</keyword>
<keyword evidence="4 7" id="KW-0812">Transmembrane</keyword>
<feature type="transmembrane region" description="Helical" evidence="7">
    <location>
        <begin position="140"/>
        <end position="159"/>
    </location>
</feature>
<evidence type="ECO:0000256" key="1">
    <source>
        <dbReference type="ARBA" id="ARBA00004651"/>
    </source>
</evidence>
<evidence type="ECO:0000256" key="7">
    <source>
        <dbReference type="SAM" id="Phobius"/>
    </source>
</evidence>
<keyword evidence="6 7" id="KW-0472">Membrane</keyword>
<dbReference type="SUPFAM" id="SSF103473">
    <property type="entry name" value="MFS general substrate transporter"/>
    <property type="match status" value="1"/>
</dbReference>
<dbReference type="InterPro" id="IPR050171">
    <property type="entry name" value="MFS_Transporters"/>
</dbReference>
<dbReference type="InterPro" id="IPR020846">
    <property type="entry name" value="MFS_dom"/>
</dbReference>
<sequence>MAQTADEGKVVAVLAVGFGLVGFDRFLISTMFPVIAADMGLGYADIGSIAGALSLSWGTAALLCGNLSDRVGRRRVLVGSFLMFSLLIGASGLATGLSSLIMVRVLLGFADGAFTPASISATIESSSPEHVGRNIGIQQMMLTLCGLGISPLAVAALLHVMDWRWVFSVFVIPALLTAWLTARIIPDAPAGAHNEKQGPLSDLKLVLSYRNVWIAMMTCCVGSLA</sequence>
<feature type="transmembrane region" description="Helical" evidence="7">
    <location>
        <begin position="41"/>
        <end position="64"/>
    </location>
</feature>
<evidence type="ECO:0000256" key="3">
    <source>
        <dbReference type="ARBA" id="ARBA00022475"/>
    </source>
</evidence>